<sequence>MSDYIILALCLIVSYVFGSIVYSLFFHPLSKVPGPVLARINRLPSFYHALKGDRHVWIWQNFQLYGDKFRATPNLILFNNTRAFTDIYGVRANTRRSAFYKMWKRHANDVHTVNSVDKQEHAKKRRLLNLIFTERSVKAASPIIVGHIDRWIQLLVGEDAIEDGWSEPRNMSTWMDHLIFDIMGDLCFGQTFNTKEPGENSLKKMPHLILKQIYVGYILSKSPLFELLIFLQPRGLNKLMERARSTEVKQYNSFIESNVDDRIAAHKSSKSSRQDMFYFLLNATDPDTGLPAYSKRDHLLAEARALVLAGTDTTSFTLCGVLFYLAHNPRVLHKLQKEIRSTFASKEEIVHGTTLSSCSYLRACIDEALRLAPPAPGELPREVLSGGAIIGGQMYPAGTEVGCAAYAMGRLDDVFGDWNVYRPERWTPSTNADDFHTEADVRQLRKSFHPFSIGPLNCAGQNLATLELLLVIAKTTAGEGHPGLGWGQSSRSEFDGPVLQFRSRSDLPVST</sequence>
<dbReference type="CDD" id="cd11061">
    <property type="entry name" value="CYP67-like"/>
    <property type="match status" value="1"/>
</dbReference>
<dbReference type="GO" id="GO:0020037">
    <property type="term" value="F:heme binding"/>
    <property type="evidence" value="ECO:0007669"/>
    <property type="project" value="InterPro"/>
</dbReference>
<evidence type="ECO:0000313" key="10">
    <source>
        <dbReference type="Proteomes" id="UP000800097"/>
    </source>
</evidence>
<dbReference type="GeneID" id="54555305"/>
<proteinExistence type="inferred from homology"/>
<reference evidence="9" key="1">
    <citation type="journal article" date="2020" name="Stud. Mycol.">
        <title>101 Dothideomycetes genomes: a test case for predicting lifestyles and emergence of pathogens.</title>
        <authorList>
            <person name="Haridas S."/>
            <person name="Albert R."/>
            <person name="Binder M."/>
            <person name="Bloem J."/>
            <person name="Labutti K."/>
            <person name="Salamov A."/>
            <person name="Andreopoulos B."/>
            <person name="Baker S."/>
            <person name="Barry K."/>
            <person name="Bills G."/>
            <person name="Bluhm B."/>
            <person name="Cannon C."/>
            <person name="Castanera R."/>
            <person name="Culley D."/>
            <person name="Daum C."/>
            <person name="Ezra D."/>
            <person name="Gonzalez J."/>
            <person name="Henrissat B."/>
            <person name="Kuo A."/>
            <person name="Liang C."/>
            <person name="Lipzen A."/>
            <person name="Lutzoni F."/>
            <person name="Magnuson J."/>
            <person name="Mondo S."/>
            <person name="Nolan M."/>
            <person name="Ohm R."/>
            <person name="Pangilinan J."/>
            <person name="Park H.-J."/>
            <person name="Ramirez L."/>
            <person name="Alfaro M."/>
            <person name="Sun H."/>
            <person name="Tritt A."/>
            <person name="Yoshinaga Y."/>
            <person name="Zwiers L.-H."/>
            <person name="Turgeon B."/>
            <person name="Goodwin S."/>
            <person name="Spatafora J."/>
            <person name="Crous P."/>
            <person name="Grigoriev I."/>
        </authorList>
    </citation>
    <scope>NUCLEOTIDE SEQUENCE</scope>
    <source>
        <strain evidence="9">CBS 379.55</strain>
    </source>
</reference>
<dbReference type="EMBL" id="ML986523">
    <property type="protein sequence ID" value="KAF2272270.1"/>
    <property type="molecule type" value="Genomic_DNA"/>
</dbReference>
<feature type="binding site" description="axial binding residue" evidence="8">
    <location>
        <position position="458"/>
    </location>
    <ligand>
        <name>heme</name>
        <dbReference type="ChEBI" id="CHEBI:30413"/>
    </ligand>
    <ligandPart>
        <name>Fe</name>
        <dbReference type="ChEBI" id="CHEBI:18248"/>
    </ligandPart>
</feature>
<evidence type="ECO:0000256" key="8">
    <source>
        <dbReference type="PIRSR" id="PIRSR602401-1"/>
    </source>
</evidence>
<evidence type="ECO:0000256" key="4">
    <source>
        <dbReference type="ARBA" id="ARBA00022723"/>
    </source>
</evidence>
<evidence type="ECO:0000256" key="7">
    <source>
        <dbReference type="ARBA" id="ARBA00023033"/>
    </source>
</evidence>
<evidence type="ECO:0000256" key="2">
    <source>
        <dbReference type="ARBA" id="ARBA00010617"/>
    </source>
</evidence>
<accession>A0A6A6J6R1</accession>
<dbReference type="AlphaFoldDB" id="A0A6A6J6R1"/>
<comment type="cofactor">
    <cofactor evidence="1 8">
        <name>heme</name>
        <dbReference type="ChEBI" id="CHEBI:30413"/>
    </cofactor>
</comment>
<protein>
    <submittedName>
        <fullName evidence="9">Benzoate 4-monooxygenase cytochrome P450</fullName>
    </submittedName>
</protein>
<dbReference type="PANTHER" id="PTHR24305:SF237">
    <property type="entry name" value="CYTOCHROME P450 MONOOXYGENASE ATNE-RELATED"/>
    <property type="match status" value="1"/>
</dbReference>
<dbReference type="InterPro" id="IPR050121">
    <property type="entry name" value="Cytochrome_P450_monoxygenase"/>
</dbReference>
<dbReference type="Pfam" id="PF00067">
    <property type="entry name" value="p450"/>
    <property type="match status" value="1"/>
</dbReference>
<gene>
    <name evidence="9" type="ORF">EI97DRAFT_485043</name>
</gene>
<dbReference type="PRINTS" id="PR00463">
    <property type="entry name" value="EP450I"/>
</dbReference>
<dbReference type="PRINTS" id="PR00385">
    <property type="entry name" value="P450"/>
</dbReference>
<dbReference type="GO" id="GO:0016705">
    <property type="term" value="F:oxidoreductase activity, acting on paired donors, with incorporation or reduction of molecular oxygen"/>
    <property type="evidence" value="ECO:0007669"/>
    <property type="project" value="InterPro"/>
</dbReference>
<dbReference type="Gene3D" id="1.10.630.10">
    <property type="entry name" value="Cytochrome P450"/>
    <property type="match status" value="1"/>
</dbReference>
<evidence type="ECO:0000256" key="6">
    <source>
        <dbReference type="ARBA" id="ARBA00023004"/>
    </source>
</evidence>
<dbReference type="RefSeq" id="XP_033649809.1">
    <property type="nucleotide sequence ID" value="XM_033802130.1"/>
</dbReference>
<dbReference type="GO" id="GO:0004497">
    <property type="term" value="F:monooxygenase activity"/>
    <property type="evidence" value="ECO:0007669"/>
    <property type="project" value="UniProtKB-KW"/>
</dbReference>
<comment type="similarity">
    <text evidence="2">Belongs to the cytochrome P450 family.</text>
</comment>
<organism evidence="9 10">
    <name type="scientific">Westerdykella ornata</name>
    <dbReference type="NCBI Taxonomy" id="318751"/>
    <lineage>
        <taxon>Eukaryota</taxon>
        <taxon>Fungi</taxon>
        <taxon>Dikarya</taxon>
        <taxon>Ascomycota</taxon>
        <taxon>Pezizomycotina</taxon>
        <taxon>Dothideomycetes</taxon>
        <taxon>Pleosporomycetidae</taxon>
        <taxon>Pleosporales</taxon>
        <taxon>Sporormiaceae</taxon>
        <taxon>Westerdykella</taxon>
    </lineage>
</organism>
<dbReference type="SUPFAM" id="SSF48264">
    <property type="entry name" value="Cytochrome P450"/>
    <property type="match status" value="1"/>
</dbReference>
<evidence type="ECO:0000256" key="5">
    <source>
        <dbReference type="ARBA" id="ARBA00023002"/>
    </source>
</evidence>
<keyword evidence="3 8" id="KW-0349">Heme</keyword>
<dbReference type="InterPro" id="IPR001128">
    <property type="entry name" value="Cyt_P450"/>
</dbReference>
<keyword evidence="6 8" id="KW-0408">Iron</keyword>
<dbReference type="GO" id="GO:0005506">
    <property type="term" value="F:iron ion binding"/>
    <property type="evidence" value="ECO:0007669"/>
    <property type="project" value="InterPro"/>
</dbReference>
<evidence type="ECO:0000256" key="1">
    <source>
        <dbReference type="ARBA" id="ARBA00001971"/>
    </source>
</evidence>
<dbReference type="InterPro" id="IPR036396">
    <property type="entry name" value="Cyt_P450_sf"/>
</dbReference>
<keyword evidence="10" id="KW-1185">Reference proteome</keyword>
<dbReference type="OrthoDB" id="1470350at2759"/>
<dbReference type="InterPro" id="IPR002401">
    <property type="entry name" value="Cyt_P450_E_grp-I"/>
</dbReference>
<keyword evidence="5" id="KW-0560">Oxidoreductase</keyword>
<evidence type="ECO:0000256" key="3">
    <source>
        <dbReference type="ARBA" id="ARBA00022617"/>
    </source>
</evidence>
<name>A0A6A6J6R1_WESOR</name>
<dbReference type="PANTHER" id="PTHR24305">
    <property type="entry name" value="CYTOCHROME P450"/>
    <property type="match status" value="1"/>
</dbReference>
<keyword evidence="7 9" id="KW-0503">Monooxygenase</keyword>
<keyword evidence="4 8" id="KW-0479">Metal-binding</keyword>
<evidence type="ECO:0000313" key="9">
    <source>
        <dbReference type="EMBL" id="KAF2272270.1"/>
    </source>
</evidence>
<dbReference type="Proteomes" id="UP000800097">
    <property type="component" value="Unassembled WGS sequence"/>
</dbReference>